<organism evidence="2 3">
    <name type="scientific">Panaeolus cyanescens</name>
    <dbReference type="NCBI Taxonomy" id="181874"/>
    <lineage>
        <taxon>Eukaryota</taxon>
        <taxon>Fungi</taxon>
        <taxon>Dikarya</taxon>
        <taxon>Basidiomycota</taxon>
        <taxon>Agaricomycotina</taxon>
        <taxon>Agaricomycetes</taxon>
        <taxon>Agaricomycetidae</taxon>
        <taxon>Agaricales</taxon>
        <taxon>Agaricineae</taxon>
        <taxon>Galeropsidaceae</taxon>
        <taxon>Panaeolus</taxon>
    </lineage>
</organism>
<feature type="region of interest" description="Disordered" evidence="1">
    <location>
        <begin position="1"/>
        <end position="41"/>
    </location>
</feature>
<dbReference type="InParanoid" id="A0A409YNI8"/>
<evidence type="ECO:0000313" key="2">
    <source>
        <dbReference type="EMBL" id="PPR04608.1"/>
    </source>
</evidence>
<comment type="caution">
    <text evidence="2">The sequence shown here is derived from an EMBL/GenBank/DDBJ whole genome shotgun (WGS) entry which is preliminary data.</text>
</comment>
<evidence type="ECO:0000256" key="1">
    <source>
        <dbReference type="SAM" id="MobiDB-lite"/>
    </source>
</evidence>
<dbReference type="OrthoDB" id="3050608at2759"/>
<dbReference type="EMBL" id="NHTK01000913">
    <property type="protein sequence ID" value="PPR04608.1"/>
    <property type="molecule type" value="Genomic_DNA"/>
</dbReference>
<dbReference type="PANTHER" id="PTHR40462">
    <property type="entry name" value="CHROMOSOME 1, WHOLE GENOME SHOTGUN SEQUENCE"/>
    <property type="match status" value="1"/>
</dbReference>
<keyword evidence="3" id="KW-1185">Reference proteome</keyword>
<protein>
    <submittedName>
        <fullName evidence="2">Uncharacterized protein</fullName>
    </submittedName>
</protein>
<sequence>MDSFKKFASDAVSDALTNNNSEQKQNESSNNNSNNTNVAAAATGLLGQLDGVLSNANKENKEGNDPGNVANTLLSKLDGALGGGQKAEQKEGIDLIQEHVFKAGSQTNESAVEQAKDKVIADAVRSGYKSVTGKDIPF</sequence>
<name>A0A409YNI8_9AGAR</name>
<dbReference type="AlphaFoldDB" id="A0A409YNI8"/>
<reference evidence="2 3" key="1">
    <citation type="journal article" date="2018" name="Evol. Lett.">
        <title>Horizontal gene cluster transfer increased hallucinogenic mushroom diversity.</title>
        <authorList>
            <person name="Reynolds H.T."/>
            <person name="Vijayakumar V."/>
            <person name="Gluck-Thaler E."/>
            <person name="Korotkin H.B."/>
            <person name="Matheny P.B."/>
            <person name="Slot J.C."/>
        </authorList>
    </citation>
    <scope>NUCLEOTIDE SEQUENCE [LARGE SCALE GENOMIC DNA]</scope>
    <source>
        <strain evidence="2 3">2629</strain>
    </source>
</reference>
<proteinExistence type="predicted"/>
<dbReference type="PANTHER" id="PTHR40462:SF1">
    <property type="entry name" value="EXPRESSED PROTEIN"/>
    <property type="match status" value="1"/>
</dbReference>
<gene>
    <name evidence="2" type="ORF">CVT24_011736</name>
</gene>
<feature type="compositionally biased region" description="Low complexity" evidence="1">
    <location>
        <begin position="17"/>
        <end position="37"/>
    </location>
</feature>
<accession>A0A409YNI8</accession>
<dbReference type="Proteomes" id="UP000284842">
    <property type="component" value="Unassembled WGS sequence"/>
</dbReference>
<evidence type="ECO:0000313" key="3">
    <source>
        <dbReference type="Proteomes" id="UP000284842"/>
    </source>
</evidence>